<dbReference type="AlphaFoldDB" id="A0A653CC67"/>
<dbReference type="PANTHER" id="PTHR15081:SF1">
    <property type="entry name" value="NUCLEAR AUTOANTIGENIC SPERM PROTEIN"/>
    <property type="match status" value="1"/>
</dbReference>
<comment type="similarity">
    <text evidence="2">Belongs to the NASP family.</text>
</comment>
<dbReference type="GO" id="GO:0006335">
    <property type="term" value="P:DNA replication-dependent chromatin assembly"/>
    <property type="evidence" value="ECO:0007669"/>
    <property type="project" value="TreeGrafter"/>
</dbReference>
<feature type="repeat" description="TPR" evidence="6">
    <location>
        <begin position="283"/>
        <end position="316"/>
    </location>
</feature>
<dbReference type="Proteomes" id="UP000410492">
    <property type="component" value="Unassembled WGS sequence"/>
</dbReference>
<name>A0A653CC67_CALMS</name>
<evidence type="ECO:0000259" key="9">
    <source>
        <dbReference type="Pfam" id="PF10516"/>
    </source>
</evidence>
<sequence>TVCKPTRNRLLPAWFHSFTSFWQLSYGWVADGVLVFLILIDMADVVVNTETKNSTELLGQGIRAYVLQDYNSAVTALSKASELMAAKLGNDLHDSLGEVYLYYGKSLLGLSREENEALGDAVPKGQDDSDDEEEEGEDEEGDDEKQKEENGETEKSVETKVEKEEKADKAEEKTSNGTSVTVESSTSNGKGAGTSNGAPGTAEDAENEDEEPTDLQVAWEVLELAKQIFEKQGEAGKKNLAETLIVLGEVALESENFPSAINDIKAGLAIQKTLFGKESRVVAESYFKLGVAYSTNSEVDEAIASFTDSLQYLRARVEHLEKMEDKKDQINDEIAEIKNLIPEVEEKIADIKSYKDEVCQCDIRTTIKNFVSKPTFENVDKNTVNKLQVRKKTLKTVWLRLHCNFLFIAWYCYEDWNILAVIFYTIVVISE</sequence>
<dbReference type="InterPro" id="IPR051730">
    <property type="entry name" value="NASP-like"/>
</dbReference>
<evidence type="ECO:0000256" key="3">
    <source>
        <dbReference type="ARBA" id="ARBA00022737"/>
    </source>
</evidence>
<gene>
    <name evidence="10" type="ORF">CALMAC_LOCUS7962</name>
</gene>
<dbReference type="SMART" id="SM00028">
    <property type="entry name" value="TPR"/>
    <property type="match status" value="2"/>
</dbReference>
<evidence type="ECO:0000313" key="11">
    <source>
        <dbReference type="Proteomes" id="UP000410492"/>
    </source>
</evidence>
<dbReference type="GO" id="GO:0042393">
    <property type="term" value="F:histone binding"/>
    <property type="evidence" value="ECO:0007669"/>
    <property type="project" value="TreeGrafter"/>
</dbReference>
<dbReference type="Gene3D" id="1.25.40.10">
    <property type="entry name" value="Tetratricopeptide repeat domain"/>
    <property type="match status" value="1"/>
</dbReference>
<feature type="compositionally biased region" description="Basic and acidic residues" evidence="8">
    <location>
        <begin position="144"/>
        <end position="174"/>
    </location>
</feature>
<evidence type="ECO:0000256" key="5">
    <source>
        <dbReference type="ARBA" id="ARBA00023242"/>
    </source>
</evidence>
<proteinExistence type="inferred from homology"/>
<keyword evidence="7" id="KW-0175">Coiled coil</keyword>
<dbReference type="Pfam" id="PF10516">
    <property type="entry name" value="SHNi-TPR"/>
    <property type="match status" value="1"/>
</dbReference>
<feature type="non-terminal residue" evidence="10">
    <location>
        <position position="1"/>
    </location>
</feature>
<dbReference type="OrthoDB" id="5587616at2759"/>
<evidence type="ECO:0000256" key="7">
    <source>
        <dbReference type="SAM" id="Coils"/>
    </source>
</evidence>
<dbReference type="PANTHER" id="PTHR15081">
    <property type="entry name" value="NUCLEAR AUTOANTIGENIC SPERM PROTEIN NASP -RELATED"/>
    <property type="match status" value="1"/>
</dbReference>
<feature type="compositionally biased region" description="Acidic residues" evidence="8">
    <location>
        <begin position="203"/>
        <end position="213"/>
    </location>
</feature>
<feature type="compositionally biased region" description="Polar residues" evidence="8">
    <location>
        <begin position="176"/>
        <end position="198"/>
    </location>
</feature>
<feature type="domain" description="Tetratricopeptide SHNi-TPR" evidence="9">
    <location>
        <begin position="241"/>
        <end position="275"/>
    </location>
</feature>
<evidence type="ECO:0000256" key="2">
    <source>
        <dbReference type="ARBA" id="ARBA00008402"/>
    </source>
</evidence>
<organism evidence="10 11">
    <name type="scientific">Callosobruchus maculatus</name>
    <name type="common">Southern cowpea weevil</name>
    <name type="synonym">Pulse bruchid</name>
    <dbReference type="NCBI Taxonomy" id="64391"/>
    <lineage>
        <taxon>Eukaryota</taxon>
        <taxon>Metazoa</taxon>
        <taxon>Ecdysozoa</taxon>
        <taxon>Arthropoda</taxon>
        <taxon>Hexapoda</taxon>
        <taxon>Insecta</taxon>
        <taxon>Pterygota</taxon>
        <taxon>Neoptera</taxon>
        <taxon>Endopterygota</taxon>
        <taxon>Coleoptera</taxon>
        <taxon>Polyphaga</taxon>
        <taxon>Cucujiformia</taxon>
        <taxon>Chrysomeloidea</taxon>
        <taxon>Chrysomelidae</taxon>
        <taxon>Bruchinae</taxon>
        <taxon>Bruchini</taxon>
        <taxon>Callosobruchus</taxon>
    </lineage>
</organism>
<evidence type="ECO:0000256" key="6">
    <source>
        <dbReference type="PROSITE-ProRule" id="PRU00339"/>
    </source>
</evidence>
<dbReference type="GO" id="GO:0034080">
    <property type="term" value="P:CENP-A containing chromatin assembly"/>
    <property type="evidence" value="ECO:0007669"/>
    <property type="project" value="TreeGrafter"/>
</dbReference>
<dbReference type="InterPro" id="IPR019544">
    <property type="entry name" value="Tetratricopeptide_SHNi-TPR_dom"/>
</dbReference>
<protein>
    <recommendedName>
        <fullName evidence="9">Tetratricopeptide SHNi-TPR domain-containing protein</fullName>
    </recommendedName>
</protein>
<comment type="subcellular location">
    <subcellularLocation>
        <location evidence="1">Nucleus</location>
    </subcellularLocation>
</comment>
<keyword evidence="4 6" id="KW-0802">TPR repeat</keyword>
<dbReference type="InterPro" id="IPR011990">
    <property type="entry name" value="TPR-like_helical_dom_sf"/>
</dbReference>
<dbReference type="EMBL" id="CAACVG010007459">
    <property type="protein sequence ID" value="VEN45542.1"/>
    <property type="molecule type" value="Genomic_DNA"/>
</dbReference>
<dbReference type="InterPro" id="IPR019734">
    <property type="entry name" value="TPR_rpt"/>
</dbReference>
<accession>A0A653CC67</accession>
<feature type="compositionally biased region" description="Acidic residues" evidence="8">
    <location>
        <begin position="128"/>
        <end position="143"/>
    </location>
</feature>
<keyword evidence="11" id="KW-1185">Reference proteome</keyword>
<feature type="region of interest" description="Disordered" evidence="8">
    <location>
        <begin position="118"/>
        <end position="213"/>
    </location>
</feature>
<dbReference type="PROSITE" id="PS50005">
    <property type="entry name" value="TPR"/>
    <property type="match status" value="1"/>
</dbReference>
<evidence type="ECO:0000256" key="8">
    <source>
        <dbReference type="SAM" id="MobiDB-lite"/>
    </source>
</evidence>
<dbReference type="SUPFAM" id="SSF48452">
    <property type="entry name" value="TPR-like"/>
    <property type="match status" value="1"/>
</dbReference>
<evidence type="ECO:0000256" key="1">
    <source>
        <dbReference type="ARBA" id="ARBA00004123"/>
    </source>
</evidence>
<evidence type="ECO:0000256" key="4">
    <source>
        <dbReference type="ARBA" id="ARBA00022803"/>
    </source>
</evidence>
<reference evidence="10 11" key="1">
    <citation type="submission" date="2019-01" db="EMBL/GenBank/DDBJ databases">
        <authorList>
            <person name="Sayadi A."/>
        </authorList>
    </citation>
    <scope>NUCLEOTIDE SEQUENCE [LARGE SCALE GENOMIC DNA]</scope>
</reference>
<dbReference type="GO" id="GO:0005654">
    <property type="term" value="C:nucleoplasm"/>
    <property type="evidence" value="ECO:0007669"/>
    <property type="project" value="TreeGrafter"/>
</dbReference>
<keyword evidence="3" id="KW-0677">Repeat</keyword>
<evidence type="ECO:0000313" key="10">
    <source>
        <dbReference type="EMBL" id="VEN45542.1"/>
    </source>
</evidence>
<feature type="coiled-coil region" evidence="7">
    <location>
        <begin position="313"/>
        <end position="347"/>
    </location>
</feature>
<keyword evidence="5" id="KW-0539">Nucleus</keyword>